<keyword evidence="2" id="KW-0456">Lyase</keyword>
<dbReference type="Proteomes" id="UP000065220">
    <property type="component" value="Chromosome"/>
</dbReference>
<dbReference type="KEGG" id="ard:AXF14_08510"/>
<dbReference type="GO" id="GO:0046872">
    <property type="term" value="F:metal ion binding"/>
    <property type="evidence" value="ECO:0007669"/>
    <property type="project" value="UniProtKB-KW"/>
</dbReference>
<dbReference type="AlphaFoldDB" id="A0A109W2T5"/>
<dbReference type="Gene3D" id="3.40.50.1400">
    <property type="match status" value="2"/>
</dbReference>
<dbReference type="STRING" id="111015.AXF14_08510"/>
<protein>
    <submittedName>
        <fullName evidence="3">Sirohydrochlorin cobaltochelatase</fullName>
    </submittedName>
</protein>
<dbReference type="InterPro" id="IPR050963">
    <property type="entry name" value="Sirohydro_Cobaltochel/CbiX"/>
</dbReference>
<reference evidence="4" key="1">
    <citation type="submission" date="2016-02" db="EMBL/GenBank/DDBJ databases">
        <authorList>
            <person name="Holder M.E."/>
            <person name="Ajami N.J."/>
            <person name="Petrosino J.F."/>
        </authorList>
    </citation>
    <scope>NUCLEOTIDE SEQUENCE [LARGE SCALE GENOMIC DNA]</scope>
    <source>
        <strain evidence="4">CCUG 36733</strain>
    </source>
</reference>
<dbReference type="OrthoDB" id="7345302at2"/>
<gene>
    <name evidence="3" type="ORF">AXF14_08510</name>
</gene>
<dbReference type="Pfam" id="PF01903">
    <property type="entry name" value="CbiX"/>
    <property type="match status" value="2"/>
</dbReference>
<dbReference type="EMBL" id="CP014228">
    <property type="protein sequence ID" value="AMD87620.1"/>
    <property type="molecule type" value="Genomic_DNA"/>
</dbReference>
<organism evidence="3 4">
    <name type="scientific">Actinomyces radicidentis</name>
    <dbReference type="NCBI Taxonomy" id="111015"/>
    <lineage>
        <taxon>Bacteria</taxon>
        <taxon>Bacillati</taxon>
        <taxon>Actinomycetota</taxon>
        <taxon>Actinomycetes</taxon>
        <taxon>Actinomycetales</taxon>
        <taxon>Actinomycetaceae</taxon>
        <taxon>Actinomyces</taxon>
    </lineage>
</organism>
<dbReference type="InterPro" id="IPR002762">
    <property type="entry name" value="CbiX-like"/>
</dbReference>
<accession>A0A109W2T5</accession>
<dbReference type="PANTHER" id="PTHR33542:SF5">
    <property type="entry name" value="FERROCHELATASE CHE1"/>
    <property type="match status" value="1"/>
</dbReference>
<evidence type="ECO:0000256" key="2">
    <source>
        <dbReference type="ARBA" id="ARBA00023239"/>
    </source>
</evidence>
<dbReference type="RefSeq" id="WP_067942495.1">
    <property type="nucleotide sequence ID" value="NZ_CP014228.1"/>
</dbReference>
<keyword evidence="1" id="KW-0479">Metal-binding</keyword>
<dbReference type="SUPFAM" id="SSF53800">
    <property type="entry name" value="Chelatase"/>
    <property type="match status" value="2"/>
</dbReference>
<keyword evidence="4" id="KW-1185">Reference proteome</keyword>
<evidence type="ECO:0000256" key="1">
    <source>
        <dbReference type="ARBA" id="ARBA00022723"/>
    </source>
</evidence>
<dbReference type="GO" id="GO:0016829">
    <property type="term" value="F:lyase activity"/>
    <property type="evidence" value="ECO:0007669"/>
    <property type="project" value="UniProtKB-KW"/>
</dbReference>
<dbReference type="CDD" id="cd03416">
    <property type="entry name" value="CbiX_SirB_N"/>
    <property type="match status" value="1"/>
</dbReference>
<dbReference type="PANTHER" id="PTHR33542">
    <property type="entry name" value="SIROHYDROCHLORIN FERROCHELATASE, CHLOROPLASTIC"/>
    <property type="match status" value="1"/>
</dbReference>
<evidence type="ECO:0000313" key="3">
    <source>
        <dbReference type="EMBL" id="AMD87620.1"/>
    </source>
</evidence>
<evidence type="ECO:0000313" key="4">
    <source>
        <dbReference type="Proteomes" id="UP000065220"/>
    </source>
</evidence>
<proteinExistence type="predicted"/>
<name>A0A109W2T5_ACTRD</name>
<sequence>MNRLVLIAHGTRAPGAEPLLPLVADDVARLLPGVEVRHGYVEFSSPSAPDALDGAVDPVVVPFFLGGGYHVEHDLPSLVTAHGSGTVTRHLGPEPDLLSGVVERLTEQLVTEGADWQEVDAVVLAAAGTRRTSGVAEAREAARAVEAMTGVPTRAAFLSAADPSVRAAVRELHDEGAEVVALATYLLAEGHFSRALHGAGAEIVAPPIGHHHSLADVVVRRYLEQVEPTDEPV</sequence>